<dbReference type="InterPro" id="IPR036983">
    <property type="entry name" value="AIM24_sf"/>
</dbReference>
<dbReference type="RefSeq" id="WP_009481131.1">
    <property type="nucleotide sequence ID" value="NZ_BAFE01000007.1"/>
</dbReference>
<dbReference type="SUPFAM" id="SSF51219">
    <property type="entry name" value="TRAP-like"/>
    <property type="match status" value="1"/>
</dbReference>
<accession>H5UNC5</accession>
<dbReference type="OrthoDB" id="6048299at2"/>
<keyword evidence="2" id="KW-1185">Reference proteome</keyword>
<dbReference type="AlphaFoldDB" id="H5UNC5"/>
<dbReference type="PANTHER" id="PTHR38074">
    <property type="entry name" value="ALTERED INHERITANCE OF MITOCHONDRIA PROTEIN 24, MITOCHONDRIAL"/>
    <property type="match status" value="1"/>
</dbReference>
<sequence length="240" mass="25245">MTIYGPLFEQYAEQDAREPFIRQNSKMLKVRMDGPPMWARAGSMVAYQGEIHFENTGSGGLGKMLRKAATGEGLSMMRCSGRGDLFLANMAADVQILYLENDMVSVNGGNVLAFSDGIQWDVHRVSARGAAMTGDLFNVALRGTGFVAVTTRGEPVALDVASAPTFGDADAVVLWTQGVTMDVRVDTGGLRSLVRGGSGETFQMAFGGVGHVIVQPAENVHPSAGSSGGGGSFLGDLFDG</sequence>
<dbReference type="Gene3D" id="3.60.160.10">
    <property type="entry name" value="Mitochondrial biogenesis AIM24"/>
    <property type="match status" value="1"/>
</dbReference>
<name>H5UNC5_9MICO</name>
<dbReference type="EMBL" id="BAFE01000007">
    <property type="protein sequence ID" value="GAB47233.1"/>
    <property type="molecule type" value="Genomic_DNA"/>
</dbReference>
<dbReference type="InterPro" id="IPR016031">
    <property type="entry name" value="Trp_RNA-bd_attenuator-like_dom"/>
</dbReference>
<gene>
    <name evidence="1" type="ORF">MOPEL_007_00490</name>
</gene>
<dbReference type="PANTHER" id="PTHR38074:SF1">
    <property type="entry name" value="ALTERED INHERITANCE OF MITOCHONDRIA PROTEIN 24, MITOCHONDRIAL"/>
    <property type="match status" value="1"/>
</dbReference>
<organism evidence="1 2">
    <name type="scientific">Mobilicoccus pelagius NBRC 104925</name>
    <dbReference type="NCBI Taxonomy" id="1089455"/>
    <lineage>
        <taxon>Bacteria</taxon>
        <taxon>Bacillati</taxon>
        <taxon>Actinomycetota</taxon>
        <taxon>Actinomycetes</taxon>
        <taxon>Micrococcales</taxon>
        <taxon>Dermatophilaceae</taxon>
        <taxon>Mobilicoccus</taxon>
    </lineage>
</organism>
<dbReference type="Pfam" id="PF01987">
    <property type="entry name" value="AIM24"/>
    <property type="match status" value="1"/>
</dbReference>
<proteinExistence type="predicted"/>
<comment type="caution">
    <text evidence="1">The sequence shown here is derived from an EMBL/GenBank/DDBJ whole genome shotgun (WGS) entry which is preliminary data.</text>
</comment>
<evidence type="ECO:0008006" key="3">
    <source>
        <dbReference type="Google" id="ProtNLM"/>
    </source>
</evidence>
<evidence type="ECO:0000313" key="2">
    <source>
        <dbReference type="Proteomes" id="UP000004367"/>
    </source>
</evidence>
<dbReference type="eggNOG" id="COG2013">
    <property type="taxonomic scope" value="Bacteria"/>
</dbReference>
<dbReference type="STRING" id="1089455.MOPEL_007_00490"/>
<protein>
    <recommendedName>
        <fullName evidence="3">AIM24 family protein</fullName>
    </recommendedName>
</protein>
<dbReference type="InterPro" id="IPR002838">
    <property type="entry name" value="AIM24"/>
</dbReference>
<reference evidence="1 2" key="1">
    <citation type="submission" date="2012-02" db="EMBL/GenBank/DDBJ databases">
        <title>Whole genome shotgun sequence of Mobilicoccus pelagius NBRC 104925.</title>
        <authorList>
            <person name="Yoshida Y."/>
            <person name="Hosoyama A."/>
            <person name="Tsuchikane K."/>
            <person name="Katsumata H."/>
            <person name="Yamazaki S."/>
            <person name="Fujita N."/>
        </authorList>
    </citation>
    <scope>NUCLEOTIDE SEQUENCE [LARGE SCALE GENOMIC DNA]</scope>
    <source>
        <strain evidence="1 2">NBRC 104925</strain>
    </source>
</reference>
<evidence type="ECO:0000313" key="1">
    <source>
        <dbReference type="EMBL" id="GAB47233.1"/>
    </source>
</evidence>
<dbReference type="Proteomes" id="UP000004367">
    <property type="component" value="Unassembled WGS sequence"/>
</dbReference>